<dbReference type="Proteomes" id="UP001281614">
    <property type="component" value="Unassembled WGS sequence"/>
</dbReference>
<organism evidence="1 2">
    <name type="scientific">Colletotrichum kahawae</name>
    <name type="common">Coffee berry disease fungus</name>
    <dbReference type="NCBI Taxonomy" id="34407"/>
    <lineage>
        <taxon>Eukaryota</taxon>
        <taxon>Fungi</taxon>
        <taxon>Dikarya</taxon>
        <taxon>Ascomycota</taxon>
        <taxon>Pezizomycotina</taxon>
        <taxon>Sordariomycetes</taxon>
        <taxon>Hypocreomycetidae</taxon>
        <taxon>Glomerellales</taxon>
        <taxon>Glomerellaceae</taxon>
        <taxon>Colletotrichum</taxon>
        <taxon>Colletotrichum gloeosporioides species complex</taxon>
    </lineage>
</organism>
<protein>
    <submittedName>
        <fullName evidence="1">Uncharacterized protein</fullName>
    </submittedName>
</protein>
<dbReference type="SUPFAM" id="SSF52540">
    <property type="entry name" value="P-loop containing nucleoside triphosphate hydrolases"/>
    <property type="match status" value="1"/>
</dbReference>
<evidence type="ECO:0000313" key="2">
    <source>
        <dbReference type="Proteomes" id="UP001281614"/>
    </source>
</evidence>
<keyword evidence="2" id="KW-1185">Reference proteome</keyword>
<sequence>MSATPAPASSVSPDTTDDEIQPIFSYHCKTVKAKQRATVWESAPVIWINGFPGTGKLTIATQLVRLIGKDRAVLIDNHQLIDNVKLPRRHPQYWEARALERQKAFRAYVLAPHMQHKTIIFTDFQTDSDNGTDTSLEYLEAAFRAGRPFLPVSLTCSESENIRRVTNPARCWTEAGGQKNKLTNAFVLRCYLTLSLFDFDEFDCFHEVKRDGVVVDVTELDAVVAAEMILREAKRSRKGKEVVREVGYGW</sequence>
<accession>A0AAD9XVV7</accession>
<dbReference type="Gene3D" id="3.40.50.300">
    <property type="entry name" value="P-loop containing nucleotide triphosphate hydrolases"/>
    <property type="match status" value="1"/>
</dbReference>
<reference evidence="1" key="1">
    <citation type="submission" date="2023-02" db="EMBL/GenBank/DDBJ databases">
        <title>Colletotrichum kahawae CIFC_Que2 genome sequencing and assembly.</title>
        <authorList>
            <person name="Baroncelli R."/>
        </authorList>
    </citation>
    <scope>NUCLEOTIDE SEQUENCE</scope>
    <source>
        <strain evidence="1">CIFC_Que2</strain>
    </source>
</reference>
<evidence type="ECO:0000313" key="1">
    <source>
        <dbReference type="EMBL" id="KAK2729109.1"/>
    </source>
</evidence>
<comment type="caution">
    <text evidence="1">The sequence shown here is derived from an EMBL/GenBank/DDBJ whole genome shotgun (WGS) entry which is preliminary data.</text>
</comment>
<dbReference type="InterPro" id="IPR027417">
    <property type="entry name" value="P-loop_NTPase"/>
</dbReference>
<dbReference type="EMBL" id="VYYT01000843">
    <property type="protein sequence ID" value="KAK2729109.1"/>
    <property type="molecule type" value="Genomic_DNA"/>
</dbReference>
<name>A0AAD9XVV7_COLKA</name>
<proteinExistence type="predicted"/>
<gene>
    <name evidence="1" type="ORF">CKAH01_10548</name>
</gene>
<dbReference type="AlphaFoldDB" id="A0AAD9XVV7"/>